<dbReference type="PATRIC" id="fig|1359175.3.peg.2837"/>
<dbReference type="Gene3D" id="1.10.10.10">
    <property type="entry name" value="Winged helix-like DNA-binding domain superfamily/Winged helix DNA-binding domain"/>
    <property type="match status" value="1"/>
</dbReference>
<dbReference type="Pfam" id="PF01710">
    <property type="entry name" value="HTH_Tnp_IS630"/>
    <property type="match status" value="1"/>
</dbReference>
<dbReference type="InterPro" id="IPR038717">
    <property type="entry name" value="Tc1-like_DDE_dom"/>
</dbReference>
<dbReference type="InterPro" id="IPR002622">
    <property type="entry name" value="Transposase_14"/>
</dbReference>
<accession>A0A0F3PB50</accession>
<dbReference type="InterPro" id="IPR036388">
    <property type="entry name" value="WH-like_DNA-bd_sf"/>
</dbReference>
<evidence type="ECO:0000313" key="3">
    <source>
        <dbReference type="EMBL" id="KJV77157.1"/>
    </source>
</evidence>
<proteinExistence type="predicted"/>
<name>A0A0F3PB50_ORITS</name>
<dbReference type="PANTHER" id="PTHR46564:SF1">
    <property type="entry name" value="TRANSPOSASE"/>
    <property type="match status" value="1"/>
</dbReference>
<evidence type="ECO:0000259" key="2">
    <source>
        <dbReference type="Pfam" id="PF13358"/>
    </source>
</evidence>
<dbReference type="RefSeq" id="WP_045916691.1">
    <property type="nucleotide sequence ID" value="NZ_LAOA01000008.1"/>
</dbReference>
<dbReference type="EMBL" id="LAOA01000008">
    <property type="protein sequence ID" value="KJV77157.1"/>
    <property type="molecule type" value="Genomic_DNA"/>
</dbReference>
<dbReference type="SUPFAM" id="SSF46689">
    <property type="entry name" value="Homeodomain-like"/>
    <property type="match status" value="1"/>
</dbReference>
<dbReference type="Pfam" id="PF13358">
    <property type="entry name" value="DDE_3"/>
    <property type="match status" value="1"/>
</dbReference>
<feature type="domain" description="Tc1-like transposase DDE" evidence="2">
    <location>
        <begin position="136"/>
        <end position="212"/>
    </location>
</feature>
<reference evidence="3 4" key="1">
    <citation type="submission" date="2015-01" db="EMBL/GenBank/DDBJ databases">
        <title>Genome Sequencing of Rickettsiales.</title>
        <authorList>
            <person name="Daugherty S.C."/>
            <person name="Su Q."/>
            <person name="Abolude K."/>
            <person name="Beier-Sexton M."/>
            <person name="Carlyon J.A."/>
            <person name="Carter R."/>
            <person name="Day N.P."/>
            <person name="Dumler S.J."/>
            <person name="Dyachenko V."/>
            <person name="Godinez A."/>
            <person name="Kurtti T.J."/>
            <person name="Lichay M."/>
            <person name="Mullins K.E."/>
            <person name="Ott S."/>
            <person name="Pappas-Brown V."/>
            <person name="Paris D.H."/>
            <person name="Patel P."/>
            <person name="Richards A.L."/>
            <person name="Sadzewicz L."/>
            <person name="Sears K."/>
            <person name="Seidman D."/>
            <person name="Sengamalay N."/>
            <person name="Stenos J."/>
            <person name="Tallon L.J."/>
            <person name="Vincent G."/>
            <person name="Fraser C.M."/>
            <person name="Munderloh U."/>
            <person name="Dunning-Hotopp J.C."/>
        </authorList>
    </citation>
    <scope>NUCLEOTIDE SEQUENCE [LARGE SCALE GENOMIC DNA]</scope>
    <source>
        <strain evidence="3 4">TA716</strain>
    </source>
</reference>
<dbReference type="InterPro" id="IPR009057">
    <property type="entry name" value="Homeodomain-like_sf"/>
</dbReference>
<evidence type="ECO:0000313" key="4">
    <source>
        <dbReference type="Proteomes" id="UP000033671"/>
    </source>
</evidence>
<organism evidence="3 4">
    <name type="scientific">Orientia tsutsugamushi str. TA716</name>
    <dbReference type="NCBI Taxonomy" id="1359175"/>
    <lineage>
        <taxon>Bacteria</taxon>
        <taxon>Pseudomonadati</taxon>
        <taxon>Pseudomonadota</taxon>
        <taxon>Alphaproteobacteria</taxon>
        <taxon>Rickettsiales</taxon>
        <taxon>Rickettsiaceae</taxon>
        <taxon>Rickettsieae</taxon>
        <taxon>Orientia</taxon>
    </lineage>
</organism>
<comment type="caution">
    <text evidence="3">The sequence shown here is derived from an EMBL/GenBank/DDBJ whole genome shotgun (WGS) entry which is preliminary data.</text>
</comment>
<sequence>MPKSYSQDFQEKVIKCVNQGKSCNAASVKFDIAANTVRNWYKRYKSEGHYKERDRLGKKGKIYKIEFEKYISLNQDLTLAQAGKHFGISIRVESYYMKKFGYSYKKKRLPTTYMEAKPEIREKYQQVISAIPKENLVYIDESGIEMSICKNRGWSKKGTYAGSKKSGKYYERTNIIAGYVNNKSIAPMVFNSACNTRLFEAWVQQVLINELKPLSL</sequence>
<dbReference type="AlphaFoldDB" id="A0A0F3PB50"/>
<gene>
    <name evidence="3" type="ORF">OTSTA716_0391</name>
</gene>
<protein>
    <submittedName>
        <fullName evidence="3">Transposase family protein</fullName>
    </submittedName>
</protein>
<feature type="domain" description="Transposase Synechocystis PCC 6803" evidence="1">
    <location>
        <begin position="4"/>
        <end position="111"/>
    </location>
</feature>
<dbReference type="PANTHER" id="PTHR46564">
    <property type="entry name" value="TRANSPOSASE"/>
    <property type="match status" value="1"/>
</dbReference>
<evidence type="ECO:0000259" key="1">
    <source>
        <dbReference type="Pfam" id="PF01710"/>
    </source>
</evidence>
<dbReference type="Proteomes" id="UP000033671">
    <property type="component" value="Unassembled WGS sequence"/>
</dbReference>